<feature type="compositionally biased region" description="Low complexity" evidence="9">
    <location>
        <begin position="31"/>
        <end position="49"/>
    </location>
</feature>
<dbReference type="PROSITE" id="PS51745">
    <property type="entry name" value="PB1"/>
    <property type="match status" value="1"/>
</dbReference>
<keyword evidence="3 8" id="KW-0678">Repressor</keyword>
<dbReference type="InterPro" id="IPR053793">
    <property type="entry name" value="PB1-like"/>
</dbReference>
<evidence type="ECO:0000256" key="2">
    <source>
        <dbReference type="ARBA" id="ARBA00006728"/>
    </source>
</evidence>
<gene>
    <name evidence="11" type="ORF">Sradi_0440600</name>
</gene>
<evidence type="ECO:0000259" key="10">
    <source>
        <dbReference type="PROSITE" id="PS51745"/>
    </source>
</evidence>
<dbReference type="SUPFAM" id="SSF54277">
    <property type="entry name" value="CAD &amp; PB1 domains"/>
    <property type="match status" value="1"/>
</dbReference>
<evidence type="ECO:0000256" key="3">
    <source>
        <dbReference type="ARBA" id="ARBA00022491"/>
    </source>
</evidence>
<comment type="subunit">
    <text evidence="8">Homodimers and heterodimers.</text>
</comment>
<keyword evidence="7 8" id="KW-0927">Auxin signaling pathway</keyword>
<dbReference type="Pfam" id="PF02309">
    <property type="entry name" value="AUX_IAA"/>
    <property type="match status" value="1"/>
</dbReference>
<dbReference type="InterPro" id="IPR003311">
    <property type="entry name" value="AUX_IAA"/>
</dbReference>
<name>A0AAW2WAQ3_SESRA</name>
<feature type="compositionally biased region" description="Polar residues" evidence="9">
    <location>
        <begin position="108"/>
        <end position="131"/>
    </location>
</feature>
<feature type="region of interest" description="Disordered" evidence="9">
    <location>
        <begin position="94"/>
        <end position="131"/>
    </location>
</feature>
<comment type="function">
    <text evidence="8">Aux/IAA proteins are short-lived transcriptional factors that function as repressors of early auxin response genes at low auxin concentrations.</text>
</comment>
<evidence type="ECO:0000313" key="11">
    <source>
        <dbReference type="EMBL" id="KAL0437327.1"/>
    </source>
</evidence>
<keyword evidence="6 8" id="KW-0539">Nucleus</keyword>
<dbReference type="GO" id="GO:0005634">
    <property type="term" value="C:nucleus"/>
    <property type="evidence" value="ECO:0007669"/>
    <property type="project" value="UniProtKB-SubCell"/>
</dbReference>
<comment type="subcellular location">
    <subcellularLocation>
        <location evidence="1 8">Nucleus</location>
    </subcellularLocation>
</comment>
<feature type="region of interest" description="Disordered" evidence="9">
    <location>
        <begin position="1"/>
        <end position="70"/>
    </location>
</feature>
<proteinExistence type="inferred from homology"/>
<organism evidence="11">
    <name type="scientific">Sesamum radiatum</name>
    <name type="common">Black benniseed</name>
    <dbReference type="NCBI Taxonomy" id="300843"/>
    <lineage>
        <taxon>Eukaryota</taxon>
        <taxon>Viridiplantae</taxon>
        <taxon>Streptophyta</taxon>
        <taxon>Embryophyta</taxon>
        <taxon>Tracheophyta</taxon>
        <taxon>Spermatophyta</taxon>
        <taxon>Magnoliopsida</taxon>
        <taxon>eudicotyledons</taxon>
        <taxon>Gunneridae</taxon>
        <taxon>Pentapetalae</taxon>
        <taxon>asterids</taxon>
        <taxon>lamiids</taxon>
        <taxon>Lamiales</taxon>
        <taxon>Pedaliaceae</taxon>
        <taxon>Sesamum</taxon>
    </lineage>
</organism>
<dbReference type="InterPro" id="IPR033389">
    <property type="entry name" value="AUX/IAA_dom"/>
</dbReference>
<dbReference type="PANTHER" id="PTHR31734">
    <property type="entry name" value="AUXIN-RESPONSIVE PROTEIN IAA17"/>
    <property type="match status" value="1"/>
</dbReference>
<comment type="similarity">
    <text evidence="2 8">Belongs to the Aux/IAA family.</text>
</comment>
<evidence type="ECO:0000256" key="5">
    <source>
        <dbReference type="ARBA" id="ARBA00023163"/>
    </source>
</evidence>
<dbReference type="PANTHER" id="PTHR31734:SF261">
    <property type="entry name" value="AUXIN-RESPONSIVE PROTEIN IAA13"/>
    <property type="match status" value="1"/>
</dbReference>
<keyword evidence="5 8" id="KW-0804">Transcription</keyword>
<evidence type="ECO:0000256" key="9">
    <source>
        <dbReference type="SAM" id="MobiDB-lite"/>
    </source>
</evidence>
<dbReference type="EMBL" id="JACGWJ010000002">
    <property type="protein sequence ID" value="KAL0437327.1"/>
    <property type="molecule type" value="Genomic_DNA"/>
</dbReference>
<keyword evidence="4 8" id="KW-0805">Transcription regulation</keyword>
<comment type="caution">
    <text evidence="11">The sequence shown here is derived from an EMBL/GenBank/DDBJ whole genome shotgun (WGS) entry which is preliminary data.</text>
</comment>
<reference evidence="11" key="1">
    <citation type="submission" date="2020-06" db="EMBL/GenBank/DDBJ databases">
        <authorList>
            <person name="Li T."/>
            <person name="Hu X."/>
            <person name="Zhang T."/>
            <person name="Song X."/>
            <person name="Zhang H."/>
            <person name="Dai N."/>
            <person name="Sheng W."/>
            <person name="Hou X."/>
            <person name="Wei L."/>
        </authorList>
    </citation>
    <scope>NUCLEOTIDE SEQUENCE</scope>
    <source>
        <strain evidence="11">G02</strain>
        <tissue evidence="11">Leaf</tissue>
    </source>
</reference>
<dbReference type="AlphaFoldDB" id="A0AAW2WAQ3"/>
<feature type="compositionally biased region" description="Low complexity" evidence="9">
    <location>
        <begin position="94"/>
        <end position="107"/>
    </location>
</feature>
<dbReference type="GO" id="GO:0009734">
    <property type="term" value="P:auxin-activated signaling pathway"/>
    <property type="evidence" value="ECO:0007669"/>
    <property type="project" value="UniProtKB-UniRule"/>
</dbReference>
<accession>A0AAW2WAQ3</accession>
<evidence type="ECO:0000256" key="6">
    <source>
        <dbReference type="ARBA" id="ARBA00023242"/>
    </source>
</evidence>
<evidence type="ECO:0000256" key="4">
    <source>
        <dbReference type="ARBA" id="ARBA00023015"/>
    </source>
</evidence>
<protein>
    <recommendedName>
        <fullName evidence="8">Auxin-responsive protein</fullName>
    </recommendedName>
</protein>
<dbReference type="Gene3D" id="3.10.20.90">
    <property type="entry name" value="Phosphatidylinositol 3-kinase Catalytic Subunit, Chain A, domain 1"/>
    <property type="match status" value="1"/>
</dbReference>
<sequence>MRSAVVSGGGGVNSSGSMSTLSSAEKSMVMSSEDSSSYPDEPELELGLGLSLGGGKAKSRPPPAKAAAAGSWDQYARILTAKDFPSMVSTKAASASSSSSCSPVAKANNNNGSCGTKRTAEPSSPSGRSAVSQVVGWPPIRAYRMNSLVNHAKSPAMEESASAIDKSKGTNLVLDKTNYSSNRNHNVAKERGLVKTSLFVKVNMDGIPIGRKVDLSAHSCYETLAHTLDHMFKLSAAVGATRSKAEEEVVMGGKRRPPRLLDSSSDFVLTYEDKEGDWMLVGDVPWQMFLSSVRRLRIRRTAEVNGLGKHTESCLLITLRPFTGDVLNTGLSLLAALTPLPQLLFLRGFASPSIVRTSLIEGLSLGSLQYKEQLFLKLRASLLERVSCFQH</sequence>
<evidence type="ECO:0000256" key="1">
    <source>
        <dbReference type="ARBA" id="ARBA00004123"/>
    </source>
</evidence>
<evidence type="ECO:0000256" key="8">
    <source>
        <dbReference type="RuleBase" id="RU004549"/>
    </source>
</evidence>
<evidence type="ECO:0000256" key="7">
    <source>
        <dbReference type="ARBA" id="ARBA00023294"/>
    </source>
</evidence>
<reference evidence="11" key="2">
    <citation type="journal article" date="2024" name="Plant">
        <title>Genomic evolution and insights into agronomic trait innovations of Sesamum species.</title>
        <authorList>
            <person name="Miao H."/>
            <person name="Wang L."/>
            <person name="Qu L."/>
            <person name="Liu H."/>
            <person name="Sun Y."/>
            <person name="Le M."/>
            <person name="Wang Q."/>
            <person name="Wei S."/>
            <person name="Zheng Y."/>
            <person name="Lin W."/>
            <person name="Duan Y."/>
            <person name="Cao H."/>
            <person name="Xiong S."/>
            <person name="Wang X."/>
            <person name="Wei L."/>
            <person name="Li C."/>
            <person name="Ma Q."/>
            <person name="Ju M."/>
            <person name="Zhao R."/>
            <person name="Li G."/>
            <person name="Mu C."/>
            <person name="Tian Q."/>
            <person name="Mei H."/>
            <person name="Zhang T."/>
            <person name="Gao T."/>
            <person name="Zhang H."/>
        </authorList>
    </citation>
    <scope>NUCLEOTIDE SEQUENCE</scope>
    <source>
        <strain evidence="11">G02</strain>
    </source>
</reference>
<dbReference type="GO" id="GO:0006355">
    <property type="term" value="P:regulation of DNA-templated transcription"/>
    <property type="evidence" value="ECO:0007669"/>
    <property type="project" value="InterPro"/>
</dbReference>
<feature type="domain" description="PB1" evidence="10">
    <location>
        <begin position="197"/>
        <end position="303"/>
    </location>
</feature>